<name>A0A915KPX4_ROMCU</name>
<dbReference type="WBParaSite" id="nRc.2.0.1.t40796-RA">
    <property type="protein sequence ID" value="nRc.2.0.1.t40796-RA"/>
    <property type="gene ID" value="nRc.2.0.1.g40796"/>
</dbReference>
<proteinExistence type="predicted"/>
<accession>A0A915KPX4</accession>
<dbReference type="AlphaFoldDB" id="A0A915KPX4"/>
<evidence type="ECO:0000313" key="1">
    <source>
        <dbReference type="Proteomes" id="UP000887565"/>
    </source>
</evidence>
<sequence length="283" mass="32622">MTEERNWEEVYIFPVLTKKILKSDILKKFGSIQKIAPSDPDPKNCNRQIRVRKTCFIGSISTKFQCRTRIQKIAVIGFGSNPENLFHRIRIQKSAVTGSGSDPENLFYRIRIHKISVIGRGYRKLRSSDLDRISVPSHPRENRLTFPGSFSNAIKRPFCTRLGNVGAKTETDEGIGRALKSFTQSFTQQILWVWWGYRKLGEGMTKDLPIIWLTKECLFFKKLFNENEKFLTMLKKTKFQLTNLIAASLLANSCSRLSFKSWKQVDSRCVAKYRFSNVAMTSS</sequence>
<reference evidence="2" key="1">
    <citation type="submission" date="2022-11" db="UniProtKB">
        <authorList>
            <consortium name="WormBaseParasite"/>
        </authorList>
    </citation>
    <scope>IDENTIFICATION</scope>
</reference>
<dbReference type="Proteomes" id="UP000887565">
    <property type="component" value="Unplaced"/>
</dbReference>
<evidence type="ECO:0000313" key="2">
    <source>
        <dbReference type="WBParaSite" id="nRc.2.0.1.t40796-RA"/>
    </source>
</evidence>
<organism evidence="1 2">
    <name type="scientific">Romanomermis culicivorax</name>
    <name type="common">Nematode worm</name>
    <dbReference type="NCBI Taxonomy" id="13658"/>
    <lineage>
        <taxon>Eukaryota</taxon>
        <taxon>Metazoa</taxon>
        <taxon>Ecdysozoa</taxon>
        <taxon>Nematoda</taxon>
        <taxon>Enoplea</taxon>
        <taxon>Dorylaimia</taxon>
        <taxon>Mermithida</taxon>
        <taxon>Mermithoidea</taxon>
        <taxon>Mermithidae</taxon>
        <taxon>Romanomermis</taxon>
    </lineage>
</organism>
<keyword evidence="1" id="KW-1185">Reference proteome</keyword>
<protein>
    <submittedName>
        <fullName evidence="2">Uncharacterized protein</fullName>
    </submittedName>
</protein>